<keyword evidence="7 8" id="KW-0472">Membrane</keyword>
<dbReference type="EMBL" id="BAABBN010000017">
    <property type="protein sequence ID" value="GAA3943222.1"/>
    <property type="molecule type" value="Genomic_DNA"/>
</dbReference>
<organism evidence="9 10">
    <name type="scientific">Litoribacillus peritrichatus</name>
    <dbReference type="NCBI Taxonomy" id="718191"/>
    <lineage>
        <taxon>Bacteria</taxon>
        <taxon>Pseudomonadati</taxon>
        <taxon>Pseudomonadota</taxon>
        <taxon>Gammaproteobacteria</taxon>
        <taxon>Oceanospirillales</taxon>
        <taxon>Oceanospirillaceae</taxon>
        <taxon>Litoribacillus</taxon>
    </lineage>
</organism>
<comment type="caution">
    <text evidence="9">The sequence shown here is derived from an EMBL/GenBank/DDBJ whole genome shotgun (WGS) entry which is preliminary data.</text>
</comment>
<keyword evidence="3" id="KW-0813">Transport</keyword>
<proteinExistence type="inferred from homology"/>
<feature type="transmembrane region" description="Helical" evidence="8">
    <location>
        <begin position="206"/>
        <end position="226"/>
    </location>
</feature>
<evidence type="ECO:0000313" key="10">
    <source>
        <dbReference type="Proteomes" id="UP001501565"/>
    </source>
</evidence>
<evidence type="ECO:0000256" key="7">
    <source>
        <dbReference type="ARBA" id="ARBA00023136"/>
    </source>
</evidence>
<feature type="transmembrane region" description="Helical" evidence="8">
    <location>
        <begin position="72"/>
        <end position="95"/>
    </location>
</feature>
<protein>
    <recommendedName>
        <fullName evidence="8">Probable membrane transporter protein</fullName>
    </recommendedName>
</protein>
<keyword evidence="5 8" id="KW-0812">Transmembrane</keyword>
<sequence length="256" mass="27127">MPIDLTLILGLFLIAFVANAFSAMAGGGAGLLQLPALLFLGLAFTPALATHKIASVALGLGASIRHFREGSIHWPFSLFILGCGLPGVIVGASVIIHIPDFYAQLALGLLTIGLGFYSAFKPNLGNEANLRPFSIRGYLIGGGVIFFIGFLNGSLTSGTGLFVTIWLVRWFGLDYLRAVTYTLILVGLFWNATGAMTLALQAPVEWAWLPSLLLGSLLGGYAGAHISIAKGNTLIKRTFEVMTIATGLSLVVKAFW</sequence>
<name>A0ABP7NCM8_9GAMM</name>
<evidence type="ECO:0000256" key="3">
    <source>
        <dbReference type="ARBA" id="ARBA00022448"/>
    </source>
</evidence>
<evidence type="ECO:0000256" key="5">
    <source>
        <dbReference type="ARBA" id="ARBA00022692"/>
    </source>
</evidence>
<dbReference type="PANTHER" id="PTHR30269">
    <property type="entry name" value="TRANSMEMBRANE PROTEIN YFCA"/>
    <property type="match status" value="1"/>
</dbReference>
<feature type="transmembrane region" description="Helical" evidence="8">
    <location>
        <begin position="36"/>
        <end position="60"/>
    </location>
</feature>
<reference evidence="10" key="1">
    <citation type="journal article" date="2019" name="Int. J. Syst. Evol. Microbiol.">
        <title>The Global Catalogue of Microorganisms (GCM) 10K type strain sequencing project: providing services to taxonomists for standard genome sequencing and annotation.</title>
        <authorList>
            <consortium name="The Broad Institute Genomics Platform"/>
            <consortium name="The Broad Institute Genome Sequencing Center for Infectious Disease"/>
            <person name="Wu L."/>
            <person name="Ma J."/>
        </authorList>
    </citation>
    <scope>NUCLEOTIDE SEQUENCE [LARGE SCALE GENOMIC DNA]</scope>
    <source>
        <strain evidence="10">JCM 17551</strain>
    </source>
</reference>
<feature type="transmembrane region" description="Helical" evidence="8">
    <location>
        <begin position="179"/>
        <end position="200"/>
    </location>
</feature>
<comment type="similarity">
    <text evidence="2 8">Belongs to the 4-toluene sulfonate uptake permease (TSUP) (TC 2.A.102) family.</text>
</comment>
<dbReference type="Pfam" id="PF01925">
    <property type="entry name" value="TauE"/>
    <property type="match status" value="1"/>
</dbReference>
<evidence type="ECO:0000256" key="4">
    <source>
        <dbReference type="ARBA" id="ARBA00022475"/>
    </source>
</evidence>
<gene>
    <name evidence="9" type="ORF">GCM10022277_43780</name>
</gene>
<dbReference type="Proteomes" id="UP001501565">
    <property type="component" value="Unassembled WGS sequence"/>
</dbReference>
<accession>A0ABP7NCM8</accession>
<evidence type="ECO:0000313" key="9">
    <source>
        <dbReference type="EMBL" id="GAA3943222.1"/>
    </source>
</evidence>
<dbReference type="PANTHER" id="PTHR30269:SF0">
    <property type="entry name" value="MEMBRANE TRANSPORTER PROTEIN YFCA-RELATED"/>
    <property type="match status" value="1"/>
</dbReference>
<dbReference type="InterPro" id="IPR052017">
    <property type="entry name" value="TSUP"/>
</dbReference>
<dbReference type="InterPro" id="IPR002781">
    <property type="entry name" value="TM_pro_TauE-like"/>
</dbReference>
<feature type="transmembrane region" description="Helical" evidence="8">
    <location>
        <begin position="101"/>
        <end position="120"/>
    </location>
</feature>
<evidence type="ECO:0000256" key="2">
    <source>
        <dbReference type="ARBA" id="ARBA00009142"/>
    </source>
</evidence>
<comment type="subcellular location">
    <subcellularLocation>
        <location evidence="1 8">Cell membrane</location>
        <topology evidence="1 8">Multi-pass membrane protein</topology>
    </subcellularLocation>
</comment>
<evidence type="ECO:0000256" key="8">
    <source>
        <dbReference type="RuleBase" id="RU363041"/>
    </source>
</evidence>
<keyword evidence="6 8" id="KW-1133">Transmembrane helix</keyword>
<evidence type="ECO:0000256" key="6">
    <source>
        <dbReference type="ARBA" id="ARBA00022989"/>
    </source>
</evidence>
<evidence type="ECO:0000256" key="1">
    <source>
        <dbReference type="ARBA" id="ARBA00004651"/>
    </source>
</evidence>
<keyword evidence="4 8" id="KW-1003">Cell membrane</keyword>
<dbReference type="RefSeq" id="WP_344800801.1">
    <property type="nucleotide sequence ID" value="NZ_BAABBN010000017.1"/>
</dbReference>
<keyword evidence="10" id="KW-1185">Reference proteome</keyword>